<gene>
    <name evidence="1" type="ORF">GCM10010185_34810</name>
</gene>
<proteinExistence type="predicted"/>
<evidence type="ECO:0000313" key="1">
    <source>
        <dbReference type="EMBL" id="GGP59534.1"/>
    </source>
</evidence>
<name>A0A918AMK8_9PSEU</name>
<reference evidence="1" key="2">
    <citation type="submission" date="2020-09" db="EMBL/GenBank/DDBJ databases">
        <authorList>
            <person name="Sun Q."/>
            <person name="Ohkuma M."/>
        </authorList>
    </citation>
    <scope>NUCLEOTIDE SEQUENCE</scope>
    <source>
        <strain evidence="1">JCM 3313</strain>
    </source>
</reference>
<dbReference type="Proteomes" id="UP000639606">
    <property type="component" value="Unassembled WGS sequence"/>
</dbReference>
<evidence type="ECO:0000313" key="2">
    <source>
        <dbReference type="Proteomes" id="UP000639606"/>
    </source>
</evidence>
<protein>
    <submittedName>
        <fullName evidence="1">Uncharacterized protein</fullName>
    </submittedName>
</protein>
<organism evidence="1 2">
    <name type="scientific">Saccharothrix coeruleofusca</name>
    <dbReference type="NCBI Taxonomy" id="33919"/>
    <lineage>
        <taxon>Bacteria</taxon>
        <taxon>Bacillati</taxon>
        <taxon>Actinomycetota</taxon>
        <taxon>Actinomycetes</taxon>
        <taxon>Pseudonocardiales</taxon>
        <taxon>Pseudonocardiaceae</taxon>
        <taxon>Saccharothrix</taxon>
    </lineage>
</organism>
<dbReference type="AlphaFoldDB" id="A0A918AMK8"/>
<sequence>MNPLDLLVDPPRLFAIYGTSKFDPDEPFVGWGLEFPDEAVLWINGAHWVSRSANSLLRTRSLIADAHLAYLRPAGRPAGPE</sequence>
<dbReference type="RefSeq" id="WP_189224326.1">
    <property type="nucleotide sequence ID" value="NZ_BMRG01000006.1"/>
</dbReference>
<comment type="caution">
    <text evidence="1">The sequence shown here is derived from an EMBL/GenBank/DDBJ whole genome shotgun (WGS) entry which is preliminary data.</text>
</comment>
<keyword evidence="2" id="KW-1185">Reference proteome</keyword>
<reference evidence="1" key="1">
    <citation type="journal article" date="2014" name="Int. J. Syst. Evol. Microbiol.">
        <title>Complete genome sequence of Corynebacterium casei LMG S-19264T (=DSM 44701T), isolated from a smear-ripened cheese.</title>
        <authorList>
            <consortium name="US DOE Joint Genome Institute (JGI-PGF)"/>
            <person name="Walter F."/>
            <person name="Albersmeier A."/>
            <person name="Kalinowski J."/>
            <person name="Ruckert C."/>
        </authorList>
    </citation>
    <scope>NUCLEOTIDE SEQUENCE</scope>
    <source>
        <strain evidence="1">JCM 3313</strain>
    </source>
</reference>
<dbReference type="EMBL" id="BMRG01000006">
    <property type="protein sequence ID" value="GGP59534.1"/>
    <property type="molecule type" value="Genomic_DNA"/>
</dbReference>
<accession>A0A918AMK8</accession>